<dbReference type="EMBL" id="WNYA01000024">
    <property type="protein sequence ID" value="KAG8550796.1"/>
    <property type="molecule type" value="Genomic_DNA"/>
</dbReference>
<dbReference type="AlphaFoldDB" id="A0AAV6ZP27"/>
<proteinExistence type="predicted"/>
<sequence>MILTVSSPPYVITTLRHHHTVNIQALLFLHIPGTCQSVMVCRILCTFLSHLKSSSLDDPEGEADLMLILCVLIINLSNANDVQNPASENL</sequence>
<keyword evidence="2" id="KW-1185">Reference proteome</keyword>
<dbReference type="Proteomes" id="UP000824782">
    <property type="component" value="Unassembled WGS sequence"/>
</dbReference>
<evidence type="ECO:0000313" key="2">
    <source>
        <dbReference type="Proteomes" id="UP000824782"/>
    </source>
</evidence>
<accession>A0AAV6ZP27</accession>
<organism evidence="1 2">
    <name type="scientific">Engystomops pustulosus</name>
    <name type="common">Tungara frog</name>
    <name type="synonym">Physalaemus pustulosus</name>
    <dbReference type="NCBI Taxonomy" id="76066"/>
    <lineage>
        <taxon>Eukaryota</taxon>
        <taxon>Metazoa</taxon>
        <taxon>Chordata</taxon>
        <taxon>Craniata</taxon>
        <taxon>Vertebrata</taxon>
        <taxon>Euteleostomi</taxon>
        <taxon>Amphibia</taxon>
        <taxon>Batrachia</taxon>
        <taxon>Anura</taxon>
        <taxon>Neobatrachia</taxon>
        <taxon>Hyloidea</taxon>
        <taxon>Leptodactylidae</taxon>
        <taxon>Leiuperinae</taxon>
        <taxon>Engystomops</taxon>
    </lineage>
</organism>
<comment type="caution">
    <text evidence="1">The sequence shown here is derived from an EMBL/GenBank/DDBJ whole genome shotgun (WGS) entry which is preliminary data.</text>
</comment>
<reference evidence="1" key="1">
    <citation type="thesis" date="2020" institute="ProQuest LLC" country="789 East Eisenhower Parkway, Ann Arbor, MI, USA">
        <title>Comparative Genomics and Chromosome Evolution.</title>
        <authorList>
            <person name="Mudd A.B."/>
        </authorList>
    </citation>
    <scope>NUCLEOTIDE SEQUENCE</scope>
    <source>
        <strain evidence="1">237g6f4</strain>
        <tissue evidence="1">Blood</tissue>
    </source>
</reference>
<name>A0AAV6ZP27_ENGPU</name>
<evidence type="ECO:0000313" key="1">
    <source>
        <dbReference type="EMBL" id="KAG8550796.1"/>
    </source>
</evidence>
<gene>
    <name evidence="1" type="ORF">GDO81_019967</name>
</gene>
<protein>
    <submittedName>
        <fullName evidence="1">Uncharacterized protein</fullName>
    </submittedName>
</protein>